<evidence type="ECO:0000256" key="4">
    <source>
        <dbReference type="ARBA" id="ARBA00022692"/>
    </source>
</evidence>
<evidence type="ECO:0000256" key="11">
    <source>
        <dbReference type="ARBA" id="ARBA00023224"/>
    </source>
</evidence>
<dbReference type="InterPro" id="IPR000276">
    <property type="entry name" value="GPCR_Rhodpsn"/>
</dbReference>
<evidence type="ECO:0000256" key="8">
    <source>
        <dbReference type="ARBA" id="ARBA00023040"/>
    </source>
</evidence>
<evidence type="ECO:0000256" key="10">
    <source>
        <dbReference type="ARBA" id="ARBA00023170"/>
    </source>
</evidence>
<accession>A0A455ZB87</accession>
<dbReference type="Gene3D" id="1.20.1070.10">
    <property type="entry name" value="Rhodopsin 7-helix transmembrane proteins"/>
    <property type="match status" value="1"/>
</dbReference>
<dbReference type="EMBL" id="BK010235">
    <property type="protein sequence ID" value="DAC74075.1"/>
    <property type="molecule type" value="mRNA"/>
</dbReference>
<keyword evidence="3" id="KW-0716">Sensory transduction</keyword>
<proteinExistence type="evidence at transcript level"/>
<keyword evidence="11" id="KW-0807">Transducer</keyword>
<evidence type="ECO:0000256" key="7">
    <source>
        <dbReference type="ARBA" id="ARBA00022991"/>
    </source>
</evidence>
<evidence type="ECO:0000256" key="1">
    <source>
        <dbReference type="ARBA" id="ARBA00004141"/>
    </source>
</evidence>
<dbReference type="GO" id="GO:0007602">
    <property type="term" value="P:phototransduction"/>
    <property type="evidence" value="ECO:0007669"/>
    <property type="project" value="UniProtKB-KW"/>
</dbReference>
<feature type="transmembrane region" description="Helical" evidence="13">
    <location>
        <begin position="169"/>
        <end position="187"/>
    </location>
</feature>
<dbReference type="PROSITE" id="PS50262">
    <property type="entry name" value="G_PROTEIN_RECEP_F1_2"/>
    <property type="match status" value="1"/>
</dbReference>
<feature type="transmembrane region" description="Helical" evidence="13">
    <location>
        <begin position="298"/>
        <end position="320"/>
    </location>
</feature>
<keyword evidence="2" id="KW-0600">Photoreceptor protein</keyword>
<name>A0A455ZB87_BRABE</name>
<dbReference type="GO" id="GO:0004930">
    <property type="term" value="F:G protein-coupled receptor activity"/>
    <property type="evidence" value="ECO:0007669"/>
    <property type="project" value="UniProtKB-KW"/>
</dbReference>
<keyword evidence="9 13" id="KW-0472">Membrane</keyword>
<dbReference type="GO" id="GO:0016020">
    <property type="term" value="C:membrane"/>
    <property type="evidence" value="ECO:0007669"/>
    <property type="project" value="UniProtKB-SubCell"/>
</dbReference>
<evidence type="ECO:0000256" key="12">
    <source>
        <dbReference type="SAM" id="MobiDB-lite"/>
    </source>
</evidence>
<feature type="domain" description="G-protein coupled receptors family 1 profile" evidence="14">
    <location>
        <begin position="67"/>
        <end position="321"/>
    </location>
</feature>
<feature type="region of interest" description="Disordered" evidence="12">
    <location>
        <begin position="1"/>
        <end position="34"/>
    </location>
</feature>
<evidence type="ECO:0000313" key="15">
    <source>
        <dbReference type="EMBL" id="DAC74075.1"/>
    </source>
</evidence>
<evidence type="ECO:0000256" key="5">
    <source>
        <dbReference type="ARBA" id="ARBA00022925"/>
    </source>
</evidence>
<evidence type="ECO:0000259" key="14">
    <source>
        <dbReference type="PROSITE" id="PS50262"/>
    </source>
</evidence>
<organism evidence="15">
    <name type="scientific">Branchiostoma belcheri</name>
    <name type="common">Amphioxus</name>
    <dbReference type="NCBI Taxonomy" id="7741"/>
    <lineage>
        <taxon>Eukaryota</taxon>
        <taxon>Metazoa</taxon>
        <taxon>Chordata</taxon>
        <taxon>Cephalochordata</taxon>
        <taxon>Leptocardii</taxon>
        <taxon>Amphioxiformes</taxon>
        <taxon>Branchiostomatidae</taxon>
        <taxon>Branchiostoma</taxon>
    </lineage>
</organism>
<dbReference type="InterPro" id="IPR017452">
    <property type="entry name" value="GPCR_Rhodpsn_7TM"/>
</dbReference>
<dbReference type="Pfam" id="PF00001">
    <property type="entry name" value="7tm_1"/>
    <property type="match status" value="1"/>
</dbReference>
<dbReference type="AlphaFoldDB" id="A0A455ZB87"/>
<keyword evidence="10" id="KW-0675">Receptor</keyword>
<dbReference type="InterPro" id="IPR050125">
    <property type="entry name" value="GPCR_opsins"/>
</dbReference>
<evidence type="ECO:0000256" key="6">
    <source>
        <dbReference type="ARBA" id="ARBA00022989"/>
    </source>
</evidence>
<feature type="transmembrane region" description="Helical" evidence="13">
    <location>
        <begin position="89"/>
        <end position="106"/>
    </location>
</feature>
<feature type="transmembrane region" description="Helical" evidence="13">
    <location>
        <begin position="126"/>
        <end position="148"/>
    </location>
</feature>
<sequence length="385" mass="42633">MDTSPSSWLPGGEFFTDSPENSSEWPWTDGPTDTGWRHHQSADPVGYEGYLASAIYLTLTGLIALPGNVIAITVFLTEKEFRKKQQNSFVLNLAIADFSVCVFAYPSSTIAGFAGGWVLGDVGCTIYGFLCFTFSLTSMVTLCAISVYRYIVICKPQYAHLLTHRRTNFVIIGIWLYALVFTVPPLVGVNRYTYEPMHITCSLDWNVQYPGETAYLAAVLVIVFVLQVLIMCFCYFNIIVKSANLKFAALANERTKKAAKKDTWKTSMMCLTMVVSFLIAWTPYAVSSTWDILSEEDLPIIATILPSMFAKSSCMMNPIIYSCCSNKFRQAAAKSFRRLGCMRKQSVPPSPAELRNTVLEFTAEPAGQAIPMSALPSSSAKCTSL</sequence>
<feature type="transmembrane region" description="Helical" evidence="13">
    <location>
        <begin position="266"/>
        <end position="286"/>
    </location>
</feature>
<feature type="transmembrane region" description="Helical" evidence="13">
    <location>
        <begin position="54"/>
        <end position="77"/>
    </location>
</feature>
<feature type="transmembrane region" description="Helical" evidence="13">
    <location>
        <begin position="214"/>
        <end position="236"/>
    </location>
</feature>
<dbReference type="PRINTS" id="PR00237">
    <property type="entry name" value="GPCRRHODOPSN"/>
</dbReference>
<comment type="subcellular location">
    <subcellularLocation>
        <location evidence="1">Membrane</location>
        <topology evidence="1">Multi-pass membrane protein</topology>
    </subcellularLocation>
</comment>
<keyword evidence="7" id="KW-0157">Chromophore</keyword>
<dbReference type="PANTHER" id="PTHR24240">
    <property type="entry name" value="OPSIN"/>
    <property type="match status" value="1"/>
</dbReference>
<evidence type="ECO:0000256" key="3">
    <source>
        <dbReference type="ARBA" id="ARBA00022606"/>
    </source>
</evidence>
<keyword evidence="4 13" id="KW-0812">Transmembrane</keyword>
<protein>
    <submittedName>
        <fullName evidence="15">Go opsin</fullName>
    </submittedName>
</protein>
<dbReference type="InterPro" id="IPR027430">
    <property type="entry name" value="Retinal_BS"/>
</dbReference>
<reference evidence="15" key="1">
    <citation type="journal article" date="2018" name="Sci. Rep.">
        <title>The role of transposable elements in functional evolution of amphioxus genome: the case of opsin gene family.</title>
        <authorList>
            <person name="Pantzartzi C.N."/>
            <person name="Pergner J."/>
            <person name="Kozmik Z."/>
        </authorList>
    </citation>
    <scope>NUCLEOTIDE SEQUENCE</scope>
</reference>
<keyword evidence="6 13" id="KW-1133">Transmembrane helix</keyword>
<keyword evidence="5" id="KW-0681">Retinal protein</keyword>
<keyword evidence="8" id="KW-0297">G-protein coupled receptor</keyword>
<gene>
    <name evidence="15" type="primary">op12a</name>
</gene>
<evidence type="ECO:0000256" key="9">
    <source>
        <dbReference type="ARBA" id="ARBA00023136"/>
    </source>
</evidence>
<evidence type="ECO:0000256" key="2">
    <source>
        <dbReference type="ARBA" id="ARBA00022543"/>
    </source>
</evidence>
<dbReference type="FunFam" id="1.20.1070.10:FF:000219">
    <property type="entry name" value="Opsin 5-like 2"/>
    <property type="match status" value="1"/>
</dbReference>
<dbReference type="PROSITE" id="PS00238">
    <property type="entry name" value="OPSIN"/>
    <property type="match status" value="1"/>
</dbReference>
<evidence type="ECO:0000256" key="13">
    <source>
        <dbReference type="SAM" id="Phobius"/>
    </source>
</evidence>
<dbReference type="SUPFAM" id="SSF81321">
    <property type="entry name" value="Family A G protein-coupled receptor-like"/>
    <property type="match status" value="1"/>
</dbReference>
<dbReference type="GO" id="GO:0009881">
    <property type="term" value="F:photoreceptor activity"/>
    <property type="evidence" value="ECO:0007669"/>
    <property type="project" value="UniProtKB-KW"/>
</dbReference>